<keyword evidence="3" id="KW-1185">Reference proteome</keyword>
<keyword evidence="1" id="KW-0812">Transmembrane</keyword>
<evidence type="ECO:0000256" key="1">
    <source>
        <dbReference type="SAM" id="Phobius"/>
    </source>
</evidence>
<gene>
    <name evidence="2" type="ORF">BF2512_07</name>
</gene>
<proteinExistence type="predicted"/>
<organism evidence="2 3">
    <name type="scientific">Dickeya phage BF25/12</name>
    <dbReference type="NCBI Taxonomy" id="1698708"/>
    <lineage>
        <taxon>Viruses</taxon>
        <taxon>Duplodnaviria</taxon>
        <taxon>Heunggongvirae</taxon>
        <taxon>Uroviricota</taxon>
        <taxon>Caudoviricetes</taxon>
        <taxon>Autographivirales</taxon>
        <taxon>Autoscriptoviridae</taxon>
        <taxon>Corkvirinae</taxon>
        <taxon>Stompvirus</taxon>
        <taxon>Stompvirus BF2512</taxon>
    </lineage>
</organism>
<feature type="transmembrane region" description="Helical" evidence="1">
    <location>
        <begin position="42"/>
        <end position="62"/>
    </location>
</feature>
<keyword evidence="1" id="KW-0472">Membrane</keyword>
<evidence type="ECO:0008006" key="4">
    <source>
        <dbReference type="Google" id="ProtNLM"/>
    </source>
</evidence>
<dbReference type="Proteomes" id="UP000223907">
    <property type="component" value="Segment"/>
</dbReference>
<accession>A0A219MHD6</accession>
<sequence>MLSNIWLSVCTFLSELIGDFYSKVSLGMSTMVVWMGGLNWNMIFMVAGFLMGLATLGINWYYKHKNSKIFAAGVKEAAKRGYTLNEPKE</sequence>
<evidence type="ECO:0000313" key="2">
    <source>
        <dbReference type="EMBL" id="ALA46464.1"/>
    </source>
</evidence>
<reference evidence="2 3" key="1">
    <citation type="submission" date="2015-07" db="EMBL/GenBank/DDBJ databases">
        <title>Bateriophages against Dickeya spp. of Phalaenopsis orchids.</title>
        <authorList>
            <person name="Dreo T."/>
            <person name="Naglic T."/>
            <person name="Alic S."/>
            <person name="Peterka M."/>
            <person name="Ravnikar M."/>
        </authorList>
    </citation>
    <scope>NUCLEOTIDE SEQUENCE [LARGE SCALE GENOMIC DNA]</scope>
</reference>
<evidence type="ECO:0000313" key="3">
    <source>
        <dbReference type="Proteomes" id="UP000223907"/>
    </source>
</evidence>
<keyword evidence="1" id="KW-1133">Transmembrane helix</keyword>
<name>A0A219MHD6_9CAUD</name>
<dbReference type="EMBL" id="KT240186">
    <property type="protein sequence ID" value="ALA46464.1"/>
    <property type="molecule type" value="Genomic_DNA"/>
</dbReference>
<protein>
    <recommendedName>
        <fullName evidence="4">Holin</fullName>
    </recommendedName>
</protein>